<dbReference type="InterPro" id="IPR014757">
    <property type="entry name" value="Tscrpt_reg_IclR_C"/>
</dbReference>
<dbReference type="SMART" id="SM00346">
    <property type="entry name" value="HTH_ICLR"/>
    <property type="match status" value="1"/>
</dbReference>
<accession>A0A317PXB2</accession>
<keyword evidence="2" id="KW-0238">DNA-binding</keyword>
<dbReference type="Proteomes" id="UP000246744">
    <property type="component" value="Unassembled WGS sequence"/>
</dbReference>
<dbReference type="PROSITE" id="PS51077">
    <property type="entry name" value="HTH_ICLR"/>
    <property type="match status" value="1"/>
</dbReference>
<dbReference type="InterPro" id="IPR036388">
    <property type="entry name" value="WH-like_DNA-bd_sf"/>
</dbReference>
<evidence type="ECO:0000256" key="2">
    <source>
        <dbReference type="ARBA" id="ARBA00023125"/>
    </source>
</evidence>
<sequence length="262" mass="29061">MTTEYRAPALEKGLAILELLAAQDEPLTKKQIAERLNRSVNEIFRMLSVLQEQHYIDYKEDVSGYVLTLKMFTLSNQHPPVAMLLKRAGSLMEQLCLQVNQSCHLSQYSNGQLVVIARQESPYKMGFSLRTGAHLDICASGSGIVLLSYSEESERQRMIALDDATDEQVAYARSQIATTIEQGYYQGESPQISGVTNISAPVFGARGDLLAVITVPYMTLNTRTVHHPVEDIEHTRQALLAVASQLSQHIISRCDSSESSPC</sequence>
<evidence type="ECO:0000256" key="3">
    <source>
        <dbReference type="ARBA" id="ARBA00023163"/>
    </source>
</evidence>
<reference evidence="6 7" key="1">
    <citation type="submission" date="2018-05" db="EMBL/GenBank/DDBJ databases">
        <title>Genomic Encyclopedia of Type Strains, Phase IV (KMG-IV): sequencing the most valuable type-strain genomes for metagenomic binning, comparative biology and taxonomic classification.</title>
        <authorList>
            <person name="Goeker M."/>
        </authorList>
    </citation>
    <scope>NUCLEOTIDE SEQUENCE [LARGE SCALE GENOMIC DNA]</scope>
    <source>
        <strain evidence="6 7">DSM 19579</strain>
    </source>
</reference>
<dbReference type="SUPFAM" id="SSF55781">
    <property type="entry name" value="GAF domain-like"/>
    <property type="match status" value="1"/>
</dbReference>
<evidence type="ECO:0000256" key="1">
    <source>
        <dbReference type="ARBA" id="ARBA00023015"/>
    </source>
</evidence>
<dbReference type="GO" id="GO:0045892">
    <property type="term" value="P:negative regulation of DNA-templated transcription"/>
    <property type="evidence" value="ECO:0007669"/>
    <property type="project" value="TreeGrafter"/>
</dbReference>
<dbReference type="InterPro" id="IPR050707">
    <property type="entry name" value="HTH_MetabolicPath_Reg"/>
</dbReference>
<evidence type="ECO:0000259" key="4">
    <source>
        <dbReference type="PROSITE" id="PS51077"/>
    </source>
</evidence>
<dbReference type="InterPro" id="IPR029016">
    <property type="entry name" value="GAF-like_dom_sf"/>
</dbReference>
<keyword evidence="1" id="KW-0805">Transcription regulation</keyword>
<keyword evidence="3" id="KW-0804">Transcription</keyword>
<dbReference type="InterPro" id="IPR036390">
    <property type="entry name" value="WH_DNA-bd_sf"/>
</dbReference>
<organism evidence="6 7">
    <name type="scientific">Mangrovibacter plantisponsor</name>
    <dbReference type="NCBI Taxonomy" id="451513"/>
    <lineage>
        <taxon>Bacteria</taxon>
        <taxon>Pseudomonadati</taxon>
        <taxon>Pseudomonadota</taxon>
        <taxon>Gammaproteobacteria</taxon>
        <taxon>Enterobacterales</taxon>
        <taxon>Enterobacteriaceae</taxon>
        <taxon>Mangrovibacter</taxon>
    </lineage>
</organism>
<dbReference type="EMBL" id="QGTS01000009">
    <property type="protein sequence ID" value="PWW06905.1"/>
    <property type="molecule type" value="Genomic_DNA"/>
</dbReference>
<dbReference type="GO" id="GO:0003677">
    <property type="term" value="F:DNA binding"/>
    <property type="evidence" value="ECO:0007669"/>
    <property type="project" value="UniProtKB-KW"/>
</dbReference>
<dbReference type="GO" id="GO:0003700">
    <property type="term" value="F:DNA-binding transcription factor activity"/>
    <property type="evidence" value="ECO:0007669"/>
    <property type="project" value="TreeGrafter"/>
</dbReference>
<evidence type="ECO:0000313" key="6">
    <source>
        <dbReference type="EMBL" id="PWW06905.1"/>
    </source>
</evidence>
<feature type="domain" description="IclR-ED" evidence="5">
    <location>
        <begin position="70"/>
        <end position="252"/>
    </location>
</feature>
<dbReference type="Pfam" id="PF01614">
    <property type="entry name" value="IclR_C"/>
    <property type="match status" value="1"/>
</dbReference>
<gene>
    <name evidence="6" type="ORF">DES37_10923</name>
</gene>
<dbReference type="PANTHER" id="PTHR30136">
    <property type="entry name" value="HELIX-TURN-HELIX TRANSCRIPTIONAL REGULATOR, ICLR FAMILY"/>
    <property type="match status" value="1"/>
</dbReference>
<name>A0A317PXB2_9ENTR</name>
<dbReference type="PROSITE" id="PS51078">
    <property type="entry name" value="ICLR_ED"/>
    <property type="match status" value="1"/>
</dbReference>
<proteinExistence type="predicted"/>
<dbReference type="Pfam" id="PF09339">
    <property type="entry name" value="HTH_IclR"/>
    <property type="match status" value="1"/>
</dbReference>
<dbReference type="SUPFAM" id="SSF46785">
    <property type="entry name" value="Winged helix' DNA-binding domain"/>
    <property type="match status" value="1"/>
</dbReference>
<dbReference type="InterPro" id="IPR005471">
    <property type="entry name" value="Tscrpt_reg_IclR_N"/>
</dbReference>
<evidence type="ECO:0000259" key="5">
    <source>
        <dbReference type="PROSITE" id="PS51078"/>
    </source>
</evidence>
<dbReference type="PANTHER" id="PTHR30136:SF7">
    <property type="entry name" value="HTH-TYPE TRANSCRIPTIONAL REGULATOR KDGR-RELATED"/>
    <property type="match status" value="1"/>
</dbReference>
<dbReference type="Gene3D" id="3.30.450.40">
    <property type="match status" value="1"/>
</dbReference>
<dbReference type="OrthoDB" id="9807558at2"/>
<keyword evidence="7" id="KW-1185">Reference proteome</keyword>
<protein>
    <submittedName>
        <fullName evidence="6">IclR family transcriptional regulator</fullName>
    </submittedName>
</protein>
<dbReference type="Gene3D" id="1.10.10.10">
    <property type="entry name" value="Winged helix-like DNA-binding domain superfamily/Winged helix DNA-binding domain"/>
    <property type="match status" value="1"/>
</dbReference>
<feature type="domain" description="HTH iclR-type" evidence="4">
    <location>
        <begin position="7"/>
        <end position="69"/>
    </location>
</feature>
<comment type="caution">
    <text evidence="6">The sequence shown here is derived from an EMBL/GenBank/DDBJ whole genome shotgun (WGS) entry which is preliminary data.</text>
</comment>
<dbReference type="AlphaFoldDB" id="A0A317PXB2"/>
<evidence type="ECO:0000313" key="7">
    <source>
        <dbReference type="Proteomes" id="UP000246744"/>
    </source>
</evidence>